<protein>
    <submittedName>
        <fullName evidence="1">Uncharacterized protein</fullName>
    </submittedName>
</protein>
<dbReference type="EMBL" id="MN739861">
    <property type="protein sequence ID" value="QHT75006.1"/>
    <property type="molecule type" value="Genomic_DNA"/>
</dbReference>
<organism evidence="1">
    <name type="scientific">viral metagenome</name>
    <dbReference type="NCBI Taxonomy" id="1070528"/>
    <lineage>
        <taxon>unclassified sequences</taxon>
        <taxon>metagenomes</taxon>
        <taxon>organismal metagenomes</taxon>
    </lineage>
</organism>
<dbReference type="GO" id="GO:0051131">
    <property type="term" value="P:chaperone-mediated protein complex assembly"/>
    <property type="evidence" value="ECO:0007669"/>
    <property type="project" value="TreeGrafter"/>
</dbReference>
<dbReference type="InterPro" id="IPR027417">
    <property type="entry name" value="P-loop_NTPase"/>
</dbReference>
<dbReference type="GO" id="GO:0003697">
    <property type="term" value="F:single-stranded DNA binding"/>
    <property type="evidence" value="ECO:0007669"/>
    <property type="project" value="TreeGrafter"/>
</dbReference>
<dbReference type="GO" id="GO:0005524">
    <property type="term" value="F:ATP binding"/>
    <property type="evidence" value="ECO:0007669"/>
    <property type="project" value="InterPro"/>
</dbReference>
<dbReference type="InterPro" id="IPR027065">
    <property type="entry name" value="Lon_Prtase"/>
</dbReference>
<dbReference type="GO" id="GO:0007005">
    <property type="term" value="P:mitochondrion organization"/>
    <property type="evidence" value="ECO:0007669"/>
    <property type="project" value="TreeGrafter"/>
</dbReference>
<name>A0A6C0H440_9ZZZZ</name>
<dbReference type="GO" id="GO:0006515">
    <property type="term" value="P:protein quality control for misfolded or incompletely synthesized proteins"/>
    <property type="evidence" value="ECO:0007669"/>
    <property type="project" value="TreeGrafter"/>
</dbReference>
<dbReference type="AlphaFoldDB" id="A0A6C0H440"/>
<sequence length="143" mass="16236">MGSMNSVPTDEALADRWWIINVGGYCRSDKINILQNHLLPRALKNCGIEPTSVSFPQGSAGYLISKVCRSGDKGVRTLEKTIKDLVNKLNFIQIHQNENGELPFKTSFQLNYKLTFPLLLKTELLDKLIEESDLEIKMSMMYI</sequence>
<dbReference type="GO" id="GO:0005759">
    <property type="term" value="C:mitochondrial matrix"/>
    <property type="evidence" value="ECO:0007669"/>
    <property type="project" value="TreeGrafter"/>
</dbReference>
<dbReference type="GO" id="GO:0004252">
    <property type="term" value="F:serine-type endopeptidase activity"/>
    <property type="evidence" value="ECO:0007669"/>
    <property type="project" value="InterPro"/>
</dbReference>
<accession>A0A6C0H440</accession>
<evidence type="ECO:0000313" key="1">
    <source>
        <dbReference type="EMBL" id="QHT75006.1"/>
    </source>
</evidence>
<proteinExistence type="predicted"/>
<dbReference type="SUPFAM" id="SSF52540">
    <property type="entry name" value="P-loop containing nucleoside triphosphate hydrolases"/>
    <property type="match status" value="1"/>
</dbReference>
<dbReference type="PANTHER" id="PTHR43718:SF2">
    <property type="entry name" value="LON PROTEASE HOMOLOG, MITOCHONDRIAL"/>
    <property type="match status" value="1"/>
</dbReference>
<reference evidence="1" key="1">
    <citation type="journal article" date="2020" name="Nature">
        <title>Giant virus diversity and host interactions through global metagenomics.</title>
        <authorList>
            <person name="Schulz F."/>
            <person name="Roux S."/>
            <person name="Paez-Espino D."/>
            <person name="Jungbluth S."/>
            <person name="Walsh D.A."/>
            <person name="Denef V.J."/>
            <person name="McMahon K.D."/>
            <person name="Konstantinidis K.T."/>
            <person name="Eloe-Fadrosh E.A."/>
            <person name="Kyrpides N.C."/>
            <person name="Woyke T."/>
        </authorList>
    </citation>
    <scope>NUCLEOTIDE SEQUENCE</scope>
    <source>
        <strain evidence="1">GVMAG-M-3300023179-62</strain>
    </source>
</reference>
<dbReference type="PANTHER" id="PTHR43718">
    <property type="entry name" value="LON PROTEASE"/>
    <property type="match status" value="1"/>
</dbReference>
<dbReference type="Gene3D" id="1.10.8.60">
    <property type="match status" value="1"/>
</dbReference>
<dbReference type="GO" id="GO:0004176">
    <property type="term" value="F:ATP-dependent peptidase activity"/>
    <property type="evidence" value="ECO:0007669"/>
    <property type="project" value="InterPro"/>
</dbReference>